<dbReference type="InterPro" id="IPR001841">
    <property type="entry name" value="Znf_RING"/>
</dbReference>
<reference evidence="5" key="1">
    <citation type="submission" date="2022-11" db="EMBL/GenBank/DDBJ databases">
        <title>Centuries of genome instability and evolution in soft-shell clam transmissible cancer (bioRxiv).</title>
        <authorList>
            <person name="Hart S.F.M."/>
            <person name="Yonemitsu M.A."/>
            <person name="Giersch R.M."/>
            <person name="Beal B.F."/>
            <person name="Arriagada G."/>
            <person name="Davis B.W."/>
            <person name="Ostrander E.A."/>
            <person name="Goff S.P."/>
            <person name="Metzger M.J."/>
        </authorList>
    </citation>
    <scope>NUCLEOTIDE SEQUENCE</scope>
    <source>
        <strain evidence="5">MELC-2E11</strain>
        <tissue evidence="5">Siphon/mantle</tissue>
    </source>
</reference>
<keyword evidence="2" id="KW-0862">Zinc</keyword>
<dbReference type="Pfam" id="PF13920">
    <property type="entry name" value="zf-C3HC4_3"/>
    <property type="match status" value="1"/>
</dbReference>
<evidence type="ECO:0000256" key="2">
    <source>
        <dbReference type="ARBA" id="ARBA00022833"/>
    </source>
</evidence>
<dbReference type="PROSITE" id="PS50089">
    <property type="entry name" value="ZF_RING_2"/>
    <property type="match status" value="1"/>
</dbReference>
<dbReference type="EMBL" id="CP111022">
    <property type="protein sequence ID" value="WAR19062.1"/>
    <property type="molecule type" value="Genomic_DNA"/>
</dbReference>
<dbReference type="SMART" id="SM00184">
    <property type="entry name" value="RING"/>
    <property type="match status" value="1"/>
</dbReference>
<dbReference type="PANTHER" id="PTHR48075">
    <property type="entry name" value="3-HYDROXYACYL-COA DEHYDROGENASE FAMILY PROTEIN"/>
    <property type="match status" value="1"/>
</dbReference>
<dbReference type="InterPro" id="IPR006176">
    <property type="entry name" value="3-OHacyl-CoA_DH_NAD-bd"/>
</dbReference>
<dbReference type="InterPro" id="IPR036291">
    <property type="entry name" value="NAD(P)-bd_dom_sf"/>
</dbReference>
<evidence type="ECO:0000256" key="1">
    <source>
        <dbReference type="ARBA" id="ARBA00022771"/>
    </source>
</evidence>
<evidence type="ECO:0000256" key="3">
    <source>
        <dbReference type="PROSITE-ProRule" id="PRU00175"/>
    </source>
</evidence>
<organism evidence="5 6">
    <name type="scientific">Mya arenaria</name>
    <name type="common">Soft-shell clam</name>
    <dbReference type="NCBI Taxonomy" id="6604"/>
    <lineage>
        <taxon>Eukaryota</taxon>
        <taxon>Metazoa</taxon>
        <taxon>Spiralia</taxon>
        <taxon>Lophotrochozoa</taxon>
        <taxon>Mollusca</taxon>
        <taxon>Bivalvia</taxon>
        <taxon>Autobranchia</taxon>
        <taxon>Heteroconchia</taxon>
        <taxon>Euheterodonta</taxon>
        <taxon>Imparidentia</taxon>
        <taxon>Neoheterodontei</taxon>
        <taxon>Myida</taxon>
        <taxon>Myoidea</taxon>
        <taxon>Myidae</taxon>
        <taxon>Mya</taxon>
    </lineage>
</organism>
<keyword evidence="1 3" id="KW-0863">Zinc-finger</keyword>
<name>A0ABY7FDF3_MYAAR</name>
<dbReference type="SUPFAM" id="SSF51735">
    <property type="entry name" value="NAD(P)-binding Rossmann-fold domains"/>
    <property type="match status" value="1"/>
</dbReference>
<dbReference type="Proteomes" id="UP001164746">
    <property type="component" value="Chromosome 11"/>
</dbReference>
<dbReference type="Pfam" id="PF02737">
    <property type="entry name" value="3HCDH_N"/>
    <property type="match status" value="1"/>
</dbReference>
<proteinExistence type="predicted"/>
<sequence length="250" mass="28412">MVKVAVLGSGVLGIKIAGEFAYHGHRVKIYSNDLKSLNSIFQRMEEDKKQLKAEGILFNRNFVGPVLCMSKLEETVNDADFIFECIPEDLEKKKDIFERVSHLCKSSTIIGTNTLRLNQTDIRTLGLRFLFPVYYIPEVEITPNKHTSGQTIEKVRALLEKIGKTLFFRSGPEPLILSEEQREDRLKGSTSTADGETDCAICMDKARDCVMRPCHHMVTCYRCATMLINRRDGCPICRKDIIEIIRVYSG</sequence>
<evidence type="ECO:0000313" key="6">
    <source>
        <dbReference type="Proteomes" id="UP001164746"/>
    </source>
</evidence>
<accession>A0ABY7FDF3</accession>
<dbReference type="Gene3D" id="3.30.40.10">
    <property type="entry name" value="Zinc/RING finger domain, C3HC4 (zinc finger)"/>
    <property type="match status" value="1"/>
</dbReference>
<evidence type="ECO:0000313" key="5">
    <source>
        <dbReference type="EMBL" id="WAR19062.1"/>
    </source>
</evidence>
<feature type="domain" description="RING-type" evidence="4">
    <location>
        <begin position="199"/>
        <end position="238"/>
    </location>
</feature>
<evidence type="ECO:0000259" key="4">
    <source>
        <dbReference type="PROSITE" id="PS50089"/>
    </source>
</evidence>
<dbReference type="PANTHER" id="PTHR48075:SF5">
    <property type="entry name" value="3-HYDROXYBUTYRYL-COA DEHYDROGENASE"/>
    <property type="match status" value="1"/>
</dbReference>
<dbReference type="InterPro" id="IPR013083">
    <property type="entry name" value="Znf_RING/FYVE/PHD"/>
</dbReference>
<dbReference type="SUPFAM" id="SSF57850">
    <property type="entry name" value="RING/U-box"/>
    <property type="match status" value="1"/>
</dbReference>
<gene>
    <name evidence="5" type="ORF">MAR_000900</name>
</gene>
<keyword evidence="6" id="KW-1185">Reference proteome</keyword>
<protein>
    <submittedName>
        <fullName evidence="5">CRYL1-like protein</fullName>
    </submittedName>
</protein>
<dbReference type="Gene3D" id="3.40.50.720">
    <property type="entry name" value="NAD(P)-binding Rossmann-like Domain"/>
    <property type="match status" value="1"/>
</dbReference>
<keyword evidence="1 3" id="KW-0479">Metal-binding</keyword>